<gene>
    <name evidence="1" type="ORF">O987_08805</name>
</gene>
<dbReference type="PANTHER" id="PTHR38460:SF1">
    <property type="entry name" value="TAUTOMERASE YOLI-RELATED"/>
    <property type="match status" value="1"/>
</dbReference>
<reference evidence="1 2" key="1">
    <citation type="journal article" date="2014" name="Genome Announc.">
        <title>Complete Genome Sequence of Polychlorinated Biphenyl Degrader Comamonas testosteroni TK102 (NBRC 109938).</title>
        <authorList>
            <person name="Fukuda K."/>
            <person name="Hosoyama A."/>
            <person name="Tsuchikane K."/>
            <person name="Ohji S."/>
            <person name="Yamazoe A."/>
            <person name="Fujita N."/>
            <person name="Shintani M."/>
            <person name="Kimbara K."/>
        </authorList>
    </citation>
    <scope>NUCLEOTIDE SEQUENCE [LARGE SCALE GENOMIC DNA]</scope>
    <source>
        <strain evidence="1">TK102</strain>
    </source>
</reference>
<dbReference type="Pfam" id="PF14552">
    <property type="entry name" value="Tautomerase_2"/>
    <property type="match status" value="1"/>
</dbReference>
<dbReference type="Gene3D" id="3.30.429.10">
    <property type="entry name" value="Macrophage Migration Inhibitory Factor"/>
    <property type="match status" value="1"/>
</dbReference>
<proteinExistence type="predicted"/>
<dbReference type="RefSeq" id="WP_003057151.1">
    <property type="nucleotide sequence ID" value="NZ_CP006704.1"/>
</dbReference>
<dbReference type="KEGG" id="ctes:O987_08805"/>
<sequence length="135" mass="15089">MPFIRTSVHKDTTPAQRQAIVNGIHQALIDGIGMPADELFNMVDDYDEQKFFFSRTFNGYQRSDRVVVVEITMRRGRSDAMKRSLYAHIAANLEKDAGVAPSDVFIFTHENDYSDWSVGGGKFAMAIAQQVGPDA</sequence>
<evidence type="ECO:0000313" key="2">
    <source>
        <dbReference type="Proteomes" id="UP000028782"/>
    </source>
</evidence>
<dbReference type="InterPro" id="IPR037479">
    <property type="entry name" value="Tauto_MSAD"/>
</dbReference>
<name>A0A076PQD3_COMTE</name>
<dbReference type="HOGENOM" id="CLU_148073_0_0_4"/>
<dbReference type="PANTHER" id="PTHR38460">
    <property type="entry name" value="TAUTOMERASE YOLI-RELATED"/>
    <property type="match status" value="1"/>
</dbReference>
<dbReference type="SUPFAM" id="SSF55331">
    <property type="entry name" value="Tautomerase/MIF"/>
    <property type="match status" value="1"/>
</dbReference>
<protein>
    <submittedName>
        <fullName evidence="1">4-oxalocrotonate tautomerase</fullName>
    </submittedName>
</protein>
<dbReference type="InterPro" id="IPR014347">
    <property type="entry name" value="Tautomerase/MIF_sf"/>
</dbReference>
<organism evidence="1 2">
    <name type="scientific">Comamonas testosteroni TK102</name>
    <dbReference type="NCBI Taxonomy" id="1392005"/>
    <lineage>
        <taxon>Bacteria</taxon>
        <taxon>Pseudomonadati</taxon>
        <taxon>Pseudomonadota</taxon>
        <taxon>Betaproteobacteria</taxon>
        <taxon>Burkholderiales</taxon>
        <taxon>Comamonadaceae</taxon>
        <taxon>Comamonas</taxon>
    </lineage>
</organism>
<dbReference type="Proteomes" id="UP000028782">
    <property type="component" value="Chromosome"/>
</dbReference>
<dbReference type="EMBL" id="CP006704">
    <property type="protein sequence ID" value="AIJ45895.1"/>
    <property type="molecule type" value="Genomic_DNA"/>
</dbReference>
<evidence type="ECO:0000313" key="1">
    <source>
        <dbReference type="EMBL" id="AIJ45895.1"/>
    </source>
</evidence>
<dbReference type="AlphaFoldDB" id="A0A076PQD3"/>
<accession>A0A076PQD3</accession>